<dbReference type="PANTHER" id="PTHR43037:SF1">
    <property type="entry name" value="BLL1128 PROTEIN"/>
    <property type="match status" value="1"/>
</dbReference>
<dbReference type="PANTHER" id="PTHR43037">
    <property type="entry name" value="UNNAMED PRODUCT-RELATED"/>
    <property type="match status" value="1"/>
</dbReference>
<dbReference type="InterPro" id="IPR010126">
    <property type="entry name" value="Esterase_phb"/>
</dbReference>
<dbReference type="Proteomes" id="UP000529637">
    <property type="component" value="Unassembled WGS sequence"/>
</dbReference>
<reference evidence="3 4" key="1">
    <citation type="submission" date="2020-06" db="EMBL/GenBank/DDBJ databases">
        <title>Schlegella sp. ID0723 isolated from air conditioner.</title>
        <authorList>
            <person name="Kim D.Y."/>
            <person name="Kim D.-U."/>
        </authorList>
    </citation>
    <scope>NUCLEOTIDE SEQUENCE [LARGE SCALE GENOMIC DNA]</scope>
    <source>
        <strain evidence="3 4">ID0723</strain>
    </source>
</reference>
<protein>
    <submittedName>
        <fullName evidence="3">PHB depolymerase family esterase</fullName>
    </submittedName>
</protein>
<dbReference type="InterPro" id="IPR029058">
    <property type="entry name" value="AB_hydrolase_fold"/>
</dbReference>
<evidence type="ECO:0000256" key="2">
    <source>
        <dbReference type="ARBA" id="ARBA00022801"/>
    </source>
</evidence>
<name>A0A7Y6NMS9_9BURK</name>
<evidence type="ECO:0000313" key="3">
    <source>
        <dbReference type="EMBL" id="NUZ05981.1"/>
    </source>
</evidence>
<sequence>MKAGTQALASGTKALKANSKAMASGSKALKGNANTLSASAKAVSAGAKAVSAGLEAAGLAPAPTRARRAPLEPGFTKGVVISPLGTRSYRLYKPPGLAPGERVPLLVMLHGCLQTAESFARSTRMNRVAAREGFIVLYPEQARVAHQQRCWNWYDTRSGAAQREADVLLAAIDQVCLLEPVDPTRVAIAGFSAGAGMAALFACRHPNRVAAVAMHAGVAPGLADSTASALAAMRGRYTLAPQFGGRAGAALPPLLVIQGTADHVVAPANARLAADAWAAATGATAAASREVRRGQRYPTTVTDYRKRGRVAVTLCEVEGLGHDWSGGASGTRFGDPAGPDGARMIWAFAARAFARQAASSVR</sequence>
<evidence type="ECO:0000313" key="4">
    <source>
        <dbReference type="Proteomes" id="UP000529637"/>
    </source>
</evidence>
<evidence type="ECO:0000256" key="1">
    <source>
        <dbReference type="ARBA" id="ARBA00022729"/>
    </source>
</evidence>
<proteinExistence type="predicted"/>
<keyword evidence="1" id="KW-0732">Signal</keyword>
<organism evidence="3 4">
    <name type="scientific">Piscinibacter koreensis</name>
    <dbReference type="NCBI Taxonomy" id="2742824"/>
    <lineage>
        <taxon>Bacteria</taxon>
        <taxon>Pseudomonadati</taxon>
        <taxon>Pseudomonadota</taxon>
        <taxon>Betaproteobacteria</taxon>
        <taxon>Burkholderiales</taxon>
        <taxon>Sphaerotilaceae</taxon>
        <taxon>Piscinibacter</taxon>
    </lineage>
</organism>
<dbReference type="Pfam" id="PF10503">
    <property type="entry name" value="Esterase_PHB"/>
    <property type="match status" value="1"/>
</dbReference>
<dbReference type="Gene3D" id="3.40.50.1820">
    <property type="entry name" value="alpha/beta hydrolase"/>
    <property type="match status" value="1"/>
</dbReference>
<keyword evidence="4" id="KW-1185">Reference proteome</keyword>
<dbReference type="GO" id="GO:0005576">
    <property type="term" value="C:extracellular region"/>
    <property type="evidence" value="ECO:0007669"/>
    <property type="project" value="InterPro"/>
</dbReference>
<gene>
    <name evidence="3" type="ORF">HQN59_09410</name>
</gene>
<dbReference type="EMBL" id="JABWMJ010000004">
    <property type="protein sequence ID" value="NUZ05981.1"/>
    <property type="molecule type" value="Genomic_DNA"/>
</dbReference>
<accession>A0A7Y6NMS9</accession>
<dbReference type="AlphaFoldDB" id="A0A7Y6NMS9"/>
<keyword evidence="2" id="KW-0378">Hydrolase</keyword>
<dbReference type="NCBIfam" id="TIGR01840">
    <property type="entry name" value="esterase_phb"/>
    <property type="match status" value="1"/>
</dbReference>
<dbReference type="SUPFAM" id="SSF53474">
    <property type="entry name" value="alpha/beta-Hydrolases"/>
    <property type="match status" value="1"/>
</dbReference>
<dbReference type="GO" id="GO:0016787">
    <property type="term" value="F:hydrolase activity"/>
    <property type="evidence" value="ECO:0007669"/>
    <property type="project" value="UniProtKB-KW"/>
</dbReference>
<dbReference type="InterPro" id="IPR050955">
    <property type="entry name" value="Plant_Biomass_Hydrol_Est"/>
</dbReference>
<comment type="caution">
    <text evidence="3">The sequence shown here is derived from an EMBL/GenBank/DDBJ whole genome shotgun (WGS) entry which is preliminary data.</text>
</comment>